<dbReference type="OrthoDB" id="323665at2157"/>
<keyword evidence="1" id="KW-1133">Transmembrane helix</keyword>
<feature type="transmembrane region" description="Helical" evidence="1">
    <location>
        <begin position="99"/>
        <end position="122"/>
    </location>
</feature>
<dbReference type="RefSeq" id="WP_050025271.1">
    <property type="nucleotide sequence ID" value="NZ_JNFH02000040.1"/>
</dbReference>
<protein>
    <submittedName>
        <fullName evidence="2">Abortive infection protein</fullName>
    </submittedName>
</protein>
<sequence length="134" mass="13966">MAPTPVAGARGNVRFWATVAVAALYLPASILARALVDPTYASGRRGVPRAVVDAAGTLPAIAVAGSLWLAVAGGFLYAFAAELDAMRTRTAWSPPDKGYLILAAGSLLAHPLTGVPFLFLLVPGYTLHRGLRVR</sequence>
<proteinExistence type="predicted"/>
<gene>
    <name evidence="2" type="ORF">FK85_27815</name>
</gene>
<keyword evidence="3" id="KW-1185">Reference proteome</keyword>
<keyword evidence="1" id="KW-0472">Membrane</keyword>
<dbReference type="EMBL" id="JNFH02000040">
    <property type="protein sequence ID" value="KKF39535.1"/>
    <property type="molecule type" value="Genomic_DNA"/>
</dbReference>
<evidence type="ECO:0000313" key="2">
    <source>
        <dbReference type="EMBL" id="KKF39535.1"/>
    </source>
</evidence>
<reference evidence="2 3" key="1">
    <citation type="journal article" date="2015" name="Genome Announc.">
        <title>Draft genome sequence of a Halorubrum H3 strain isolated from the burlinskoye salt lake (Altai Krai, Russia).</title>
        <authorList>
            <person name="Rozanov A.S."/>
            <person name="Bryanskaya A.V."/>
            <person name="Malup T.K."/>
            <person name="Kotenko A.V."/>
            <person name="Peltek S.E."/>
        </authorList>
    </citation>
    <scope>NUCLEOTIDE SEQUENCE [LARGE SCALE GENOMIC DNA]</scope>
    <source>
        <strain evidence="2 3">H3</strain>
    </source>
</reference>
<dbReference type="AlphaFoldDB" id="A0A0F8AXW5"/>
<comment type="caution">
    <text evidence="2">The sequence shown here is derived from an EMBL/GenBank/DDBJ whole genome shotgun (WGS) entry which is preliminary data.</text>
</comment>
<evidence type="ECO:0000313" key="3">
    <source>
        <dbReference type="Proteomes" id="UP000053331"/>
    </source>
</evidence>
<evidence type="ECO:0000256" key="1">
    <source>
        <dbReference type="SAM" id="Phobius"/>
    </source>
</evidence>
<feature type="transmembrane region" description="Helical" evidence="1">
    <location>
        <begin position="57"/>
        <end position="79"/>
    </location>
</feature>
<name>A0A0F8AXW5_9EURY</name>
<keyword evidence="1" id="KW-0812">Transmembrane</keyword>
<dbReference type="Proteomes" id="UP000053331">
    <property type="component" value="Unassembled WGS sequence"/>
</dbReference>
<accession>A0A0F8AXW5</accession>
<organism evidence="2 3">
    <name type="scientific">Halorubrum saccharovorum</name>
    <dbReference type="NCBI Taxonomy" id="2248"/>
    <lineage>
        <taxon>Archaea</taxon>
        <taxon>Methanobacteriati</taxon>
        <taxon>Methanobacteriota</taxon>
        <taxon>Stenosarchaea group</taxon>
        <taxon>Halobacteria</taxon>
        <taxon>Halobacteriales</taxon>
        <taxon>Haloferacaceae</taxon>
        <taxon>Halorubrum</taxon>
    </lineage>
</organism>
<feature type="transmembrane region" description="Helical" evidence="1">
    <location>
        <begin position="15"/>
        <end position="36"/>
    </location>
</feature>